<feature type="transmembrane region" description="Helical" evidence="5">
    <location>
        <begin position="242"/>
        <end position="263"/>
    </location>
</feature>
<keyword evidence="7" id="KW-1185">Reference proteome</keyword>
<feature type="transmembrane region" description="Helical" evidence="5">
    <location>
        <begin position="41"/>
        <end position="61"/>
    </location>
</feature>
<comment type="subcellular location">
    <subcellularLocation>
        <location evidence="1">Membrane</location>
        <topology evidence="1">Multi-pass membrane protein</topology>
    </subcellularLocation>
</comment>
<reference evidence="6" key="1">
    <citation type="journal article" date="2023" name="Mol. Phylogenet. Evol.">
        <title>Genome-scale phylogeny and comparative genomics of the fungal order Sordariales.</title>
        <authorList>
            <person name="Hensen N."/>
            <person name="Bonometti L."/>
            <person name="Westerberg I."/>
            <person name="Brannstrom I.O."/>
            <person name="Guillou S."/>
            <person name="Cros-Aarteil S."/>
            <person name="Calhoun S."/>
            <person name="Haridas S."/>
            <person name="Kuo A."/>
            <person name="Mondo S."/>
            <person name="Pangilinan J."/>
            <person name="Riley R."/>
            <person name="LaButti K."/>
            <person name="Andreopoulos B."/>
            <person name="Lipzen A."/>
            <person name="Chen C."/>
            <person name="Yan M."/>
            <person name="Daum C."/>
            <person name="Ng V."/>
            <person name="Clum A."/>
            <person name="Steindorff A."/>
            <person name="Ohm R.A."/>
            <person name="Martin F."/>
            <person name="Silar P."/>
            <person name="Natvig D.O."/>
            <person name="Lalanne C."/>
            <person name="Gautier V."/>
            <person name="Ament-Velasquez S.L."/>
            <person name="Kruys A."/>
            <person name="Hutchinson M.I."/>
            <person name="Powell A.J."/>
            <person name="Barry K."/>
            <person name="Miller A.N."/>
            <person name="Grigoriev I.V."/>
            <person name="Debuchy R."/>
            <person name="Gladieux P."/>
            <person name="Hiltunen Thoren M."/>
            <person name="Johannesson H."/>
        </authorList>
    </citation>
    <scope>NUCLEOTIDE SEQUENCE</scope>
    <source>
        <strain evidence="6">CBS 232.78</strain>
    </source>
</reference>
<reference evidence="6" key="2">
    <citation type="submission" date="2023-06" db="EMBL/GenBank/DDBJ databases">
        <authorList>
            <consortium name="Lawrence Berkeley National Laboratory"/>
            <person name="Haridas S."/>
            <person name="Hensen N."/>
            <person name="Bonometti L."/>
            <person name="Westerberg I."/>
            <person name="Brannstrom I.O."/>
            <person name="Guillou S."/>
            <person name="Cros-Aarteil S."/>
            <person name="Calhoun S."/>
            <person name="Kuo A."/>
            <person name="Mondo S."/>
            <person name="Pangilinan J."/>
            <person name="Riley R."/>
            <person name="LaButti K."/>
            <person name="Andreopoulos B."/>
            <person name="Lipzen A."/>
            <person name="Chen C."/>
            <person name="Yanf M."/>
            <person name="Daum C."/>
            <person name="Ng V."/>
            <person name="Clum A."/>
            <person name="Steindorff A."/>
            <person name="Ohm R."/>
            <person name="Martin F."/>
            <person name="Silar P."/>
            <person name="Natvig D."/>
            <person name="Lalanne C."/>
            <person name="Gautier V."/>
            <person name="Ament-velasquez S.L."/>
            <person name="Kruys A."/>
            <person name="Hutchinson M.I."/>
            <person name="Powell A.J."/>
            <person name="Barry K."/>
            <person name="Miller A.N."/>
            <person name="Grigoriev I.V."/>
            <person name="Debuchy R."/>
            <person name="Gladieux P."/>
            <person name="Thoren M.H."/>
            <person name="Johannesson H."/>
        </authorList>
    </citation>
    <scope>NUCLEOTIDE SEQUENCE</scope>
    <source>
        <strain evidence="6">CBS 232.78</strain>
    </source>
</reference>
<dbReference type="GO" id="GO:0000324">
    <property type="term" value="C:fungal-type vacuole"/>
    <property type="evidence" value="ECO:0007669"/>
    <property type="project" value="TreeGrafter"/>
</dbReference>
<feature type="transmembrane region" description="Helical" evidence="5">
    <location>
        <begin position="179"/>
        <end position="202"/>
    </location>
</feature>
<dbReference type="AlphaFoldDB" id="A0AAE0NG25"/>
<feature type="transmembrane region" description="Helical" evidence="5">
    <location>
        <begin position="283"/>
        <end position="304"/>
    </location>
</feature>
<keyword evidence="3 5" id="KW-1133">Transmembrane helix</keyword>
<evidence type="ECO:0000313" key="7">
    <source>
        <dbReference type="Proteomes" id="UP001285441"/>
    </source>
</evidence>
<evidence type="ECO:0000313" key="6">
    <source>
        <dbReference type="EMBL" id="KAK3380883.1"/>
    </source>
</evidence>
<name>A0AAE0NG25_9PEZI</name>
<keyword evidence="4 5" id="KW-0472">Membrane</keyword>
<gene>
    <name evidence="6" type="ORF">B0H63DRAFT_193963</name>
</gene>
<evidence type="ECO:0000256" key="5">
    <source>
        <dbReference type="SAM" id="Phobius"/>
    </source>
</evidence>
<dbReference type="Proteomes" id="UP001285441">
    <property type="component" value="Unassembled WGS sequence"/>
</dbReference>
<feature type="transmembrane region" description="Helical" evidence="5">
    <location>
        <begin position="68"/>
        <end position="93"/>
    </location>
</feature>
<keyword evidence="2 5" id="KW-0812">Transmembrane</keyword>
<dbReference type="Pfam" id="PF04479">
    <property type="entry name" value="RTA1"/>
    <property type="match status" value="1"/>
</dbReference>
<dbReference type="InterPro" id="IPR007568">
    <property type="entry name" value="RTA1"/>
</dbReference>
<dbReference type="EMBL" id="JAULSW010000005">
    <property type="protein sequence ID" value="KAK3380883.1"/>
    <property type="molecule type" value="Genomic_DNA"/>
</dbReference>
<dbReference type="PANTHER" id="PTHR31465:SF9">
    <property type="entry name" value="SPHINGOID LONG-CHAIN BASE TRANSPORTER RSB1"/>
    <property type="match status" value="1"/>
</dbReference>
<protein>
    <submittedName>
        <fullName evidence="6">Parasitic phase-specific protein PSP-1</fullName>
    </submittedName>
</protein>
<evidence type="ECO:0000256" key="3">
    <source>
        <dbReference type="ARBA" id="ARBA00022989"/>
    </source>
</evidence>
<evidence type="ECO:0000256" key="2">
    <source>
        <dbReference type="ARBA" id="ARBA00022692"/>
    </source>
</evidence>
<dbReference type="GO" id="GO:0005886">
    <property type="term" value="C:plasma membrane"/>
    <property type="evidence" value="ECO:0007669"/>
    <property type="project" value="TreeGrafter"/>
</dbReference>
<feature type="transmembrane region" description="Helical" evidence="5">
    <location>
        <begin position="113"/>
        <end position="130"/>
    </location>
</feature>
<dbReference type="PANTHER" id="PTHR31465">
    <property type="entry name" value="PROTEIN RTA1-RELATED"/>
    <property type="match status" value="1"/>
</dbReference>
<evidence type="ECO:0000256" key="1">
    <source>
        <dbReference type="ARBA" id="ARBA00004141"/>
    </source>
</evidence>
<sequence length="328" mass="36074">MSNTNPYAGLPQGAIVFGPKANCTLDICPVQASVFGYRPNLAANTTFIVLFALAGIVHTYLGIRWRSWFFMGCMLLGCVSASIGYIGRVIMWYNPFNFGGFMLQITCVGTAPVYFSGAIYVTLALAISHFSPTLSRFKNPKLFYVIFIPCDFLSLVVQAVGGVLSVVSSGTSQLGVNLALFGLAFQVFTMVVFCGFFGDYLVRYYSYRRRRSSSLGGGRHSGFTTIDNNTSVEDASSLRLKLFFGFLALAIVLITTRCVYRLVELNEGYRGHLVREEPLFIGLEGVIIILSVICLMVGHPGLVFKQDTKKENVSDDSHELVEGPKISR</sequence>
<proteinExistence type="predicted"/>
<organism evidence="6 7">
    <name type="scientific">Podospora didyma</name>
    <dbReference type="NCBI Taxonomy" id="330526"/>
    <lineage>
        <taxon>Eukaryota</taxon>
        <taxon>Fungi</taxon>
        <taxon>Dikarya</taxon>
        <taxon>Ascomycota</taxon>
        <taxon>Pezizomycotina</taxon>
        <taxon>Sordariomycetes</taxon>
        <taxon>Sordariomycetidae</taxon>
        <taxon>Sordariales</taxon>
        <taxon>Podosporaceae</taxon>
        <taxon>Podospora</taxon>
    </lineage>
</organism>
<evidence type="ECO:0000256" key="4">
    <source>
        <dbReference type="ARBA" id="ARBA00023136"/>
    </source>
</evidence>
<feature type="transmembrane region" description="Helical" evidence="5">
    <location>
        <begin position="142"/>
        <end position="167"/>
    </location>
</feature>
<accession>A0AAE0NG25</accession>
<comment type="caution">
    <text evidence="6">The sequence shown here is derived from an EMBL/GenBank/DDBJ whole genome shotgun (WGS) entry which is preliminary data.</text>
</comment>